<accession>A0ABS6A958</accession>
<feature type="region of interest" description="Disordered" evidence="2">
    <location>
        <begin position="10"/>
        <end position="36"/>
    </location>
</feature>
<gene>
    <name evidence="3" type="ORF">KO508_10785</name>
</gene>
<evidence type="ECO:0000256" key="2">
    <source>
        <dbReference type="SAM" id="MobiDB-lite"/>
    </source>
</evidence>
<sequence length="819" mass="92874">MAAFLQKLFRSRKPSASDRKAQARIQPPTEPVEDKRAQLREDQLQVLQAGPTQKVAASLAIEGLTADTRLKAAGLLQDAELLQQVQKQAKNRDKSVYQVVRQKLQVIRDEQAHKEAVSATLSALIRNAKDQAKSDDTKLYEARLETLLSQWAKVEPEATPDQLSEFLESVHLCRERLSDLKAAQAAEEQQREQQLQREETLALIARTLDDLRSQPAEALASLASLDALQKTQENRWLEATRDTQVERQQQKAYETSMMALRNYMSAVRHISQAKETLQALSAIADDDASLEDRDQASTMIKEINWPEGFPAPDLLTPLYKLAKKPKAPVKKNDDQKQQQAATENLKATLNQLEETLEAKQLKESRHLLKTAQQYLKNLDHRNSKTFQARVQLLTGQLRELTDWQGFATEPKQIALCEQMEYLAEQSMEPEAKSERIKELQKEWRELGGSSDRTMWARFKQASDKAYEPCKTYFKAKSGLKQANLEKRKTICAELEHFVSGADWSTIDWKAVEHILQTARQEWKSAWPVEFRDNRQVQKQFDELLKKLEAPIDDERRKNEALKLAIVEQAQALISHEPLQEAMSKAKSLQTDWKAIGITRHREDRKLWQAFRKACDDIFARRDTERSEQQRATQEADTAAEAMLEQAMSMDSSQDEHALEQALTSLRSLDAMQTSAAVTEKIQKEKQRLNQAIAAQRLKAGIAEWQTLVLARAGDEAAPDTLPAKWPQFAESLPELDDQEIVIRAEILAGIPSPEAEQKRRMEIQVQRLAEGMGSSEKAYSALKSVESLVASWCLKAPDKVADPALAERLNKALDALITS</sequence>
<evidence type="ECO:0000313" key="3">
    <source>
        <dbReference type="EMBL" id="MBU2874487.1"/>
    </source>
</evidence>
<evidence type="ECO:0000256" key="1">
    <source>
        <dbReference type="SAM" id="Coils"/>
    </source>
</evidence>
<protein>
    <submittedName>
        <fullName evidence="3">DUF349 domain-containing protein</fullName>
    </submittedName>
</protein>
<organism evidence="3 4">
    <name type="scientific">Marinobacter salexigens</name>
    <dbReference type="NCBI Taxonomy" id="1925763"/>
    <lineage>
        <taxon>Bacteria</taxon>
        <taxon>Pseudomonadati</taxon>
        <taxon>Pseudomonadota</taxon>
        <taxon>Gammaproteobacteria</taxon>
        <taxon>Pseudomonadales</taxon>
        <taxon>Marinobacteraceae</taxon>
        <taxon>Marinobacter</taxon>
    </lineage>
</organism>
<dbReference type="EMBL" id="JAHKPV010000019">
    <property type="protein sequence ID" value="MBU2874487.1"/>
    <property type="molecule type" value="Genomic_DNA"/>
</dbReference>
<proteinExistence type="predicted"/>
<dbReference type="InterPro" id="IPR007139">
    <property type="entry name" value="DUF349"/>
</dbReference>
<dbReference type="Pfam" id="PF03993">
    <property type="entry name" value="DUF349"/>
    <property type="match status" value="2"/>
</dbReference>
<feature type="coiled-coil region" evidence="1">
    <location>
        <begin position="335"/>
        <end position="362"/>
    </location>
</feature>
<name>A0ABS6A958_9GAMM</name>
<keyword evidence="4" id="KW-1185">Reference proteome</keyword>
<keyword evidence="1" id="KW-0175">Coiled coil</keyword>
<evidence type="ECO:0000313" key="4">
    <source>
        <dbReference type="Proteomes" id="UP000753376"/>
    </source>
</evidence>
<dbReference type="RefSeq" id="WP_216008327.1">
    <property type="nucleotide sequence ID" value="NZ_JAHKPV010000019.1"/>
</dbReference>
<reference evidence="3 4" key="1">
    <citation type="submission" date="2021-05" db="EMBL/GenBank/DDBJ databases">
        <title>Draft genomes of bacteria isolated from model marine particles.</title>
        <authorList>
            <person name="Datta M.S."/>
            <person name="Schwartzman J.A."/>
            <person name="Enke T.N."/>
            <person name="Saavedra J."/>
            <person name="Cermak N."/>
            <person name="Cordero O.X."/>
        </authorList>
    </citation>
    <scope>NUCLEOTIDE SEQUENCE [LARGE SCALE GENOMIC DNA]</scope>
    <source>
        <strain evidence="3 4">D2M19</strain>
    </source>
</reference>
<dbReference type="Proteomes" id="UP000753376">
    <property type="component" value="Unassembled WGS sequence"/>
</dbReference>
<comment type="caution">
    <text evidence="3">The sequence shown here is derived from an EMBL/GenBank/DDBJ whole genome shotgun (WGS) entry which is preliminary data.</text>
</comment>